<dbReference type="Proteomes" id="UP000023755">
    <property type="component" value="Chromosome"/>
</dbReference>
<dbReference type="SUPFAM" id="SSF56925">
    <property type="entry name" value="OMPA-like"/>
    <property type="match status" value="1"/>
</dbReference>
<reference evidence="2 3" key="1">
    <citation type="submission" date="2014-03" db="EMBL/GenBank/DDBJ databases">
        <title>Sequencing and Comparison of Genomes and Transcriptome Profiles of Human Ehrlichiosis Agents.</title>
        <authorList>
            <person name="Lin M."/>
            <person name="Daugherty S.C."/>
            <person name="Nagaraj S."/>
            <person name="Cheng Z."/>
            <person name="Xiong Q."/>
            <person name="Lin F.-Y."/>
            <person name="Sengamalay N."/>
            <person name="Ott S."/>
            <person name="Godinez A."/>
            <person name="Tallon L.J."/>
            <person name="Sadzewicz L."/>
            <person name="Fraser C.M."/>
            <person name="Dunning Hotopp J.C."/>
            <person name="Rikihisa Y."/>
        </authorList>
    </citation>
    <scope>NUCLEOTIDE SEQUENCE [LARGE SCALE GENOMIC DNA]</scope>
    <source>
        <strain evidence="2 3">Oregon</strain>
    </source>
</reference>
<dbReference type="Gene3D" id="2.40.160.20">
    <property type="match status" value="1"/>
</dbReference>
<keyword evidence="1" id="KW-0732">Signal</keyword>
<organism evidence="2 3">
    <name type="scientific">Neorickettsia helminthoeca str. Oregon</name>
    <dbReference type="NCBI Taxonomy" id="1286528"/>
    <lineage>
        <taxon>Bacteria</taxon>
        <taxon>Pseudomonadati</taxon>
        <taxon>Pseudomonadota</taxon>
        <taxon>Alphaproteobacteria</taxon>
        <taxon>Rickettsiales</taxon>
        <taxon>Anaplasmataceae</taxon>
        <taxon>Neorickettsia</taxon>
    </lineage>
</organism>
<feature type="signal peptide" evidence="1">
    <location>
        <begin position="1"/>
        <end position="21"/>
    </location>
</feature>
<sequence length="260" mass="27634">MLGCRIAILLSLLLFLSPAEALFGINANTGFYISGGYGALMSGKAGVDNAATYANQAAQKFRSVSKDHLLHEDLKNFNVAAGFSILGFSLDVEGLYGYLESAKTSKNGTLKLKLPEKVGDQEFSYFLGFVNANLEFSGAALLNPYVGLGIGTGTVTFAIENKDSDRRYGFPLATQIKAGLALDLGSYFFVSLKPYIGYRMLMVSSTGVDTLSVVPTLIPTQNANPDAGIAGRIKEVVTAISDISHTSHNAEIGIKIQLGI</sequence>
<dbReference type="OrthoDB" id="7165343at2"/>
<accession>X5H588</accession>
<dbReference type="RefSeq" id="WP_038560103.1">
    <property type="nucleotide sequence ID" value="NZ_CP007481.1"/>
</dbReference>
<dbReference type="EMBL" id="CP007481">
    <property type="protein sequence ID" value="AHX11751.1"/>
    <property type="molecule type" value="Genomic_DNA"/>
</dbReference>
<name>X5H588_9RICK</name>
<dbReference type="AlphaFoldDB" id="X5H588"/>
<feature type="chain" id="PRO_5004957434" evidence="1">
    <location>
        <begin position="22"/>
        <end position="260"/>
    </location>
</feature>
<dbReference type="InterPro" id="IPR011250">
    <property type="entry name" value="OMP/PagP_B-barrel"/>
</dbReference>
<dbReference type="HOGENOM" id="CLU_1068875_0_0_5"/>
<evidence type="ECO:0000256" key="1">
    <source>
        <dbReference type="SAM" id="SignalP"/>
    </source>
</evidence>
<keyword evidence="3" id="KW-1185">Reference proteome</keyword>
<evidence type="ECO:0000313" key="2">
    <source>
        <dbReference type="EMBL" id="AHX11751.1"/>
    </source>
</evidence>
<dbReference type="STRING" id="1286528.NHE_0829"/>
<gene>
    <name evidence="2" type="ORF">NHE_0829</name>
</gene>
<protein>
    <submittedName>
        <fullName evidence="2">Outer membrane beta-barrel domain protein</fullName>
    </submittedName>
</protein>
<evidence type="ECO:0000313" key="3">
    <source>
        <dbReference type="Proteomes" id="UP000023755"/>
    </source>
</evidence>
<dbReference type="KEGG" id="nhm:NHE_0829"/>
<proteinExistence type="predicted"/>